<name>A0AA38RUD5_9PEZI</name>
<accession>A0AA38RUD5</accession>
<evidence type="ECO:0000313" key="4">
    <source>
        <dbReference type="Proteomes" id="UP001174694"/>
    </source>
</evidence>
<reference evidence="3" key="1">
    <citation type="submission" date="2022-07" db="EMBL/GenBank/DDBJ databases">
        <title>Fungi with potential for degradation of polypropylene.</title>
        <authorList>
            <person name="Gostincar C."/>
        </authorList>
    </citation>
    <scope>NUCLEOTIDE SEQUENCE</scope>
    <source>
        <strain evidence="3">EXF-13308</strain>
    </source>
</reference>
<dbReference type="PANTHER" id="PTHR30005">
    <property type="entry name" value="EXOPOLYPHOSPHATASE"/>
    <property type="match status" value="1"/>
</dbReference>
<dbReference type="Proteomes" id="UP001174694">
    <property type="component" value="Unassembled WGS sequence"/>
</dbReference>
<feature type="domain" description="RTG2 C-terminal" evidence="2">
    <location>
        <begin position="387"/>
        <end position="583"/>
    </location>
</feature>
<dbReference type="InterPro" id="IPR050273">
    <property type="entry name" value="GppA/Ppx_hydrolase"/>
</dbReference>
<dbReference type="SUPFAM" id="SSF53067">
    <property type="entry name" value="Actin-like ATPase domain"/>
    <property type="match status" value="2"/>
</dbReference>
<dbReference type="AlphaFoldDB" id="A0AA38RUD5"/>
<dbReference type="InterPro" id="IPR057512">
    <property type="entry name" value="RTG2_C"/>
</dbReference>
<comment type="caution">
    <text evidence="3">The sequence shown here is derived from an EMBL/GenBank/DDBJ whole genome shotgun (WGS) entry which is preliminary data.</text>
</comment>
<dbReference type="EMBL" id="JANBVO010000027">
    <property type="protein sequence ID" value="KAJ9139087.1"/>
    <property type="molecule type" value="Genomic_DNA"/>
</dbReference>
<dbReference type="Gene3D" id="3.30.420.150">
    <property type="entry name" value="Exopolyphosphatase. Domain 2"/>
    <property type="match status" value="1"/>
</dbReference>
<dbReference type="InterPro" id="IPR043129">
    <property type="entry name" value="ATPase_NBD"/>
</dbReference>
<evidence type="ECO:0000259" key="1">
    <source>
        <dbReference type="Pfam" id="PF02541"/>
    </source>
</evidence>
<dbReference type="PANTHER" id="PTHR30005:SF0">
    <property type="entry name" value="RETROGRADE REGULATION PROTEIN 2"/>
    <property type="match status" value="1"/>
</dbReference>
<keyword evidence="4" id="KW-1185">Reference proteome</keyword>
<dbReference type="GO" id="GO:0006357">
    <property type="term" value="P:regulation of transcription by RNA polymerase II"/>
    <property type="evidence" value="ECO:0007669"/>
    <property type="project" value="TreeGrafter"/>
</dbReference>
<dbReference type="FunFam" id="3.30.420.40:FF:000191">
    <property type="entry name" value="Retrograde regulation protein 2"/>
    <property type="match status" value="1"/>
</dbReference>
<proteinExistence type="predicted"/>
<sequence length="594" mass="62729">MAGVDIITLDNFADKMPRWDPQASNQLYALVDMGSNGIRFSISDLSPPRARLLRCVYRERAAISLFDALGDALSLPEDTIRAVAAALARFRSIALDSFAVPLSHVSVFATEAVRRASNAASLLDAIAAAAPGLRVQVLAPEVETLFGSAGARSGFASARGLFLDLGGGSVQMTYVDTAAGEGYEVEAARAGRSLPFGAARLIRVLEAAATDAEARASEEAGLRDGMAAAFRALEERFPSLAEAARRGEGVDVYLCGGGFRGYGSMLMHSDPLQPYPIPLIGGYTVPGSRFAQTARMRRANGEAEGKVFGMSKRRRRQFPAIATVVEALIAALPPIRSVTFCAGGNREGALALKLPPAVREADPLPLLRDIGPLPDGGLGSEDERRAAEASVLECLMTAVPADLDLSPSSATATVYSLGLGPVFARGIWLRAGEDASANAAHALHDAVFRDPSFPGLTHLRRAVLGLTSCARWGGSLAPADRERQRNLKALADGASSGAAFWARYIGASAAALARVVPAWPRTGGPIEAIRFNAKANNKGDKVELTIEIHPLAAMGIDLSDLEDLFKDVAKDKKDGSGKKKKFIELVVKAREMAI</sequence>
<dbReference type="Pfam" id="PF02541">
    <property type="entry name" value="Ppx-GppA"/>
    <property type="match status" value="1"/>
</dbReference>
<dbReference type="Gene3D" id="3.30.420.40">
    <property type="match status" value="1"/>
</dbReference>
<gene>
    <name evidence="3" type="ORF">NKR23_g8061</name>
</gene>
<dbReference type="Pfam" id="PF23566">
    <property type="entry name" value="RTG2_C"/>
    <property type="match status" value="1"/>
</dbReference>
<dbReference type="InterPro" id="IPR003695">
    <property type="entry name" value="Ppx_GppA_N"/>
</dbReference>
<protein>
    <submittedName>
        <fullName evidence="3">Ppx/GppA phosphatase</fullName>
    </submittedName>
</protein>
<evidence type="ECO:0000259" key="2">
    <source>
        <dbReference type="Pfam" id="PF23566"/>
    </source>
</evidence>
<organism evidence="3 4">
    <name type="scientific">Pleurostoma richardsiae</name>
    <dbReference type="NCBI Taxonomy" id="41990"/>
    <lineage>
        <taxon>Eukaryota</taxon>
        <taxon>Fungi</taxon>
        <taxon>Dikarya</taxon>
        <taxon>Ascomycota</taxon>
        <taxon>Pezizomycotina</taxon>
        <taxon>Sordariomycetes</taxon>
        <taxon>Sordariomycetidae</taxon>
        <taxon>Calosphaeriales</taxon>
        <taxon>Pleurostomataceae</taxon>
        <taxon>Pleurostoma</taxon>
    </lineage>
</organism>
<evidence type="ECO:0000313" key="3">
    <source>
        <dbReference type="EMBL" id="KAJ9139087.1"/>
    </source>
</evidence>
<feature type="domain" description="Ppx/GppA phosphatase N-terminal" evidence="1">
    <location>
        <begin position="51"/>
        <end position="352"/>
    </location>
</feature>